<protein>
    <recommendedName>
        <fullName evidence="2">AMIN-like domain-containing protein</fullName>
    </recommendedName>
</protein>
<evidence type="ECO:0000259" key="2">
    <source>
        <dbReference type="Pfam" id="PF24837"/>
    </source>
</evidence>
<feature type="signal peptide" evidence="1">
    <location>
        <begin position="1"/>
        <end position="31"/>
    </location>
</feature>
<evidence type="ECO:0000313" key="4">
    <source>
        <dbReference type="Proteomes" id="UP000586827"/>
    </source>
</evidence>
<name>A0A849C4S2_9NOCA</name>
<dbReference type="EMBL" id="JABELX010000004">
    <property type="protein sequence ID" value="NNH70797.1"/>
    <property type="molecule type" value="Genomic_DNA"/>
</dbReference>
<feature type="chain" id="PRO_5039358190" description="AMIN-like domain-containing protein" evidence="1">
    <location>
        <begin position="32"/>
        <end position="195"/>
    </location>
</feature>
<dbReference type="AlphaFoldDB" id="A0A849C4S2"/>
<reference evidence="3 4" key="1">
    <citation type="submission" date="2020-05" db="EMBL/GenBank/DDBJ databases">
        <title>MicrobeNet Type strains.</title>
        <authorList>
            <person name="Nicholson A.C."/>
        </authorList>
    </citation>
    <scope>NUCLEOTIDE SEQUENCE [LARGE SCALE GENOMIC DNA]</scope>
    <source>
        <strain evidence="3 4">JCM 3224</strain>
    </source>
</reference>
<dbReference type="Proteomes" id="UP000586827">
    <property type="component" value="Unassembled WGS sequence"/>
</dbReference>
<comment type="caution">
    <text evidence="3">The sequence shown here is derived from an EMBL/GenBank/DDBJ whole genome shotgun (WGS) entry which is preliminary data.</text>
</comment>
<keyword evidence="4" id="KW-1185">Reference proteome</keyword>
<dbReference type="PROSITE" id="PS51257">
    <property type="entry name" value="PROKAR_LIPOPROTEIN"/>
    <property type="match status" value="1"/>
</dbReference>
<proteinExistence type="predicted"/>
<accession>A0A849C4S2</accession>
<evidence type="ECO:0000313" key="3">
    <source>
        <dbReference type="EMBL" id="NNH70797.1"/>
    </source>
</evidence>
<dbReference type="InterPro" id="IPR056303">
    <property type="entry name" value="AMIN-like"/>
</dbReference>
<feature type="domain" description="AMIN-like" evidence="2">
    <location>
        <begin position="69"/>
        <end position="194"/>
    </location>
</feature>
<dbReference type="Pfam" id="PF24837">
    <property type="entry name" value="AMIN-like"/>
    <property type="match status" value="1"/>
</dbReference>
<evidence type="ECO:0000256" key="1">
    <source>
        <dbReference type="SAM" id="SignalP"/>
    </source>
</evidence>
<keyword evidence="1" id="KW-0732">Signal</keyword>
<dbReference type="RefSeq" id="WP_157552395.1">
    <property type="nucleotide sequence ID" value="NZ_JABELX010000004.1"/>
</dbReference>
<sequence>MTRGKVAMLDRLARSAALVLVSLLATVVVSACGSEPPTQLTTQLTTPPVDQYAAKDRTPDPGAVAIGLTNISLSPGDSADRVTFEFTGDAVPGWAVHYVREAVQNGTHAVFPVAGETIIEVLIREAANPFGSGVPPYSGPETLTDPATISIGEVRFASEVRGVTQAFIGLRTPQRGFRVTGLTDPARVVVEVDHR</sequence>
<gene>
    <name evidence="3" type="ORF">HLB23_13130</name>
</gene>
<organism evidence="3 4">
    <name type="scientific">Nocardia uniformis</name>
    <dbReference type="NCBI Taxonomy" id="53432"/>
    <lineage>
        <taxon>Bacteria</taxon>
        <taxon>Bacillati</taxon>
        <taxon>Actinomycetota</taxon>
        <taxon>Actinomycetes</taxon>
        <taxon>Mycobacteriales</taxon>
        <taxon>Nocardiaceae</taxon>
        <taxon>Nocardia</taxon>
    </lineage>
</organism>